<name>A0AA35RX91_GEOBA</name>
<protein>
    <submittedName>
        <fullName evidence="2">Uncharacterized protein</fullName>
    </submittedName>
</protein>
<accession>A0AA35RX91</accession>
<evidence type="ECO:0000313" key="2">
    <source>
        <dbReference type="EMBL" id="CAI8018077.1"/>
    </source>
</evidence>
<feature type="compositionally biased region" description="Basic and acidic residues" evidence="1">
    <location>
        <begin position="16"/>
        <end position="31"/>
    </location>
</feature>
<dbReference type="EMBL" id="CASHTH010001687">
    <property type="protein sequence ID" value="CAI8018077.1"/>
    <property type="molecule type" value="Genomic_DNA"/>
</dbReference>
<evidence type="ECO:0000313" key="3">
    <source>
        <dbReference type="Proteomes" id="UP001174909"/>
    </source>
</evidence>
<dbReference type="Proteomes" id="UP001174909">
    <property type="component" value="Unassembled WGS sequence"/>
</dbReference>
<sequence>MENRQMRFVLELPDPDDFRLTNHSPPRERSQKAQQEAHCQACRQKWRALLLVSVKGKLEAVSAGISTLEAEFLANIVLPDNTTAGQWMLPQIDRAYRTGQMPPLLPLGPGPNRRPDRPIPLPTA</sequence>
<reference evidence="2" key="1">
    <citation type="submission" date="2023-03" db="EMBL/GenBank/DDBJ databases">
        <authorList>
            <person name="Steffen K."/>
            <person name="Cardenas P."/>
        </authorList>
    </citation>
    <scope>NUCLEOTIDE SEQUENCE</scope>
</reference>
<feature type="region of interest" description="Disordered" evidence="1">
    <location>
        <begin position="100"/>
        <end position="124"/>
    </location>
</feature>
<proteinExistence type="predicted"/>
<gene>
    <name evidence="2" type="ORF">GBAR_LOCUS10911</name>
</gene>
<evidence type="ECO:0000256" key="1">
    <source>
        <dbReference type="SAM" id="MobiDB-lite"/>
    </source>
</evidence>
<organism evidence="2 3">
    <name type="scientific">Geodia barretti</name>
    <name type="common">Barrett's horny sponge</name>
    <dbReference type="NCBI Taxonomy" id="519541"/>
    <lineage>
        <taxon>Eukaryota</taxon>
        <taxon>Metazoa</taxon>
        <taxon>Porifera</taxon>
        <taxon>Demospongiae</taxon>
        <taxon>Heteroscleromorpha</taxon>
        <taxon>Tetractinellida</taxon>
        <taxon>Astrophorina</taxon>
        <taxon>Geodiidae</taxon>
        <taxon>Geodia</taxon>
    </lineage>
</organism>
<feature type="region of interest" description="Disordered" evidence="1">
    <location>
        <begin position="15"/>
        <end position="34"/>
    </location>
</feature>
<keyword evidence="3" id="KW-1185">Reference proteome</keyword>
<comment type="caution">
    <text evidence="2">The sequence shown here is derived from an EMBL/GenBank/DDBJ whole genome shotgun (WGS) entry which is preliminary data.</text>
</comment>
<dbReference type="AlphaFoldDB" id="A0AA35RX91"/>